<evidence type="ECO:0000313" key="2">
    <source>
        <dbReference type="Proteomes" id="UP000276133"/>
    </source>
</evidence>
<reference evidence="1 2" key="1">
    <citation type="journal article" date="2018" name="Sci. Rep.">
        <title>Genomic signatures of local adaptation to the degree of environmental predictability in rotifers.</title>
        <authorList>
            <person name="Franch-Gras L."/>
            <person name="Hahn C."/>
            <person name="Garcia-Roger E.M."/>
            <person name="Carmona M.J."/>
            <person name="Serra M."/>
            <person name="Gomez A."/>
        </authorList>
    </citation>
    <scope>NUCLEOTIDE SEQUENCE [LARGE SCALE GENOMIC DNA]</scope>
    <source>
        <strain evidence="1">HYR1</strain>
    </source>
</reference>
<sequence>MTAEIVWLSELNSETFLLHPLQSKWIAISCQLICRSHPHLPSIALSFDDEYILFEENWTSANTFKPIFIIKCQWYLLII</sequence>
<accession>A0A3M7T520</accession>
<gene>
    <name evidence="1" type="ORF">BpHYR1_052614</name>
</gene>
<dbReference type="AlphaFoldDB" id="A0A3M7T520"/>
<dbReference type="EMBL" id="REGN01000271">
    <property type="protein sequence ID" value="RNA43136.1"/>
    <property type="molecule type" value="Genomic_DNA"/>
</dbReference>
<name>A0A3M7T520_BRAPC</name>
<comment type="caution">
    <text evidence="1">The sequence shown here is derived from an EMBL/GenBank/DDBJ whole genome shotgun (WGS) entry which is preliminary data.</text>
</comment>
<proteinExistence type="predicted"/>
<organism evidence="1 2">
    <name type="scientific">Brachionus plicatilis</name>
    <name type="common">Marine rotifer</name>
    <name type="synonym">Brachionus muelleri</name>
    <dbReference type="NCBI Taxonomy" id="10195"/>
    <lineage>
        <taxon>Eukaryota</taxon>
        <taxon>Metazoa</taxon>
        <taxon>Spiralia</taxon>
        <taxon>Gnathifera</taxon>
        <taxon>Rotifera</taxon>
        <taxon>Eurotatoria</taxon>
        <taxon>Monogononta</taxon>
        <taxon>Pseudotrocha</taxon>
        <taxon>Ploima</taxon>
        <taxon>Brachionidae</taxon>
        <taxon>Brachionus</taxon>
    </lineage>
</organism>
<dbReference type="Proteomes" id="UP000276133">
    <property type="component" value="Unassembled WGS sequence"/>
</dbReference>
<protein>
    <submittedName>
        <fullName evidence="1">Uncharacterized protein</fullName>
    </submittedName>
</protein>
<evidence type="ECO:0000313" key="1">
    <source>
        <dbReference type="EMBL" id="RNA43136.1"/>
    </source>
</evidence>
<keyword evidence="2" id="KW-1185">Reference proteome</keyword>